<dbReference type="InterPro" id="IPR007577">
    <property type="entry name" value="GlycoTrfase_DXD_sugar-bd_CS"/>
</dbReference>
<evidence type="ECO:0000256" key="5">
    <source>
        <dbReference type="ARBA" id="ARBA00022989"/>
    </source>
</evidence>
<comment type="subcellular location">
    <subcellularLocation>
        <location evidence="1">Membrane</location>
        <topology evidence="1">Single-pass type II membrane protein</topology>
    </subcellularLocation>
</comment>
<accession>A0A7S2S2W4</accession>
<keyword evidence="3" id="KW-0812">Transmembrane</keyword>
<keyword evidence="5" id="KW-1133">Transmembrane helix</keyword>
<sequence length="656" mass="74629">MAGIISCRKVLQPRVVLVLLLVLSLALFNLEIGARVQSVSRTSSALRRWKMMALVSSENTEVQQLDNGKVEISNNPDMEVSDNADKVEFSSNTDIEISNNDTNGNGILCFVIAHSSKLGGDPSKVDHVLDTWGKRCGGFVLVEACTKGRCKGGESYTSVNGNHAKVVTIKTNNICMSGKKYPSLLNLENTWYEGYSWPLVWKAWKRLSELDDFKSYNWFVKADLSSFVFPDNIAEYVKYRNFNYNSNDAYYIHEKTTSFVSILSRGAVELWVNSGLVVNKPKCKLSTRACVVETETTCMESAMEALGESLNGTLAFDGRGKDMFILLNGNALRNESGSWVYRPEVDEKLNSNKPLALEYVSPKAQVELEGFLYGNTGGTKFSNYFKTIRESLDKPYESLKDLLANLEPIPHRVHISWKDPLLVEHLPNHKYVQSIKNMGLLNDGWDVKVTGDPSINGELQEFFSPEEWEEIKDRPFIEKLDLWRLVKIYSLGGFYQDIDRLYNVPFSDALDKDERLRCVLPMHYRTNFAQNVMFCAQSSPFHKLAIDLNMKLRRMGENQVLALGPGAYWRAITRILVHDEFPQKRHISELIKAGNQVPYLSVIVEDEKTELFYRPDYKHPKAIPFNMSSHKSDLYKASNVTHWVTIEKQNHASKKN</sequence>
<evidence type="ECO:0000256" key="1">
    <source>
        <dbReference type="ARBA" id="ARBA00004606"/>
    </source>
</evidence>
<evidence type="ECO:0000256" key="6">
    <source>
        <dbReference type="ARBA" id="ARBA00023136"/>
    </source>
</evidence>
<dbReference type="PANTHER" id="PTHR23033">
    <property type="entry name" value="BETA1,3-GALACTOSYLTRANSFERASE"/>
    <property type="match status" value="1"/>
</dbReference>
<name>A0A7S2S2W4_9STRA</name>
<evidence type="ECO:0000256" key="4">
    <source>
        <dbReference type="ARBA" id="ARBA00022968"/>
    </source>
</evidence>
<dbReference type="InterPro" id="IPR026050">
    <property type="entry name" value="C1GALT1/C1GALT1_chp1"/>
</dbReference>
<comment type="similarity">
    <text evidence="2">Belongs to the glycosyltransferase 31 family. Beta3-Gal-T subfamily.</text>
</comment>
<evidence type="ECO:0000256" key="3">
    <source>
        <dbReference type="ARBA" id="ARBA00022692"/>
    </source>
</evidence>
<dbReference type="Gene3D" id="3.90.550.50">
    <property type="match status" value="1"/>
</dbReference>
<dbReference type="Gene3D" id="3.90.550.20">
    <property type="match status" value="1"/>
</dbReference>
<dbReference type="AlphaFoldDB" id="A0A7S2S2W4"/>
<gene>
    <name evidence="7" type="ORF">QSP1433_LOCUS9654</name>
</gene>
<dbReference type="PANTHER" id="PTHR23033:SF14">
    <property type="entry name" value="GLYCOPROTEIN-N-ACETYLGALACTOSAMINE 3-BETA-GALACTOSYLTRANSFERASE 1-RELATED"/>
    <property type="match status" value="1"/>
</dbReference>
<keyword evidence="6" id="KW-0472">Membrane</keyword>
<organism evidence="7">
    <name type="scientific">Mucochytrium quahogii</name>
    <dbReference type="NCBI Taxonomy" id="96639"/>
    <lineage>
        <taxon>Eukaryota</taxon>
        <taxon>Sar</taxon>
        <taxon>Stramenopiles</taxon>
        <taxon>Bigyra</taxon>
        <taxon>Labyrinthulomycetes</taxon>
        <taxon>Thraustochytrida</taxon>
        <taxon>Thraustochytriidae</taxon>
        <taxon>Mucochytrium</taxon>
    </lineage>
</organism>
<keyword evidence="4" id="KW-0735">Signal-anchor</keyword>
<protein>
    <submittedName>
        <fullName evidence="7">Uncharacterized protein</fullName>
    </submittedName>
</protein>
<dbReference type="Pfam" id="PF04488">
    <property type="entry name" value="Gly_transf_sug"/>
    <property type="match status" value="1"/>
</dbReference>
<evidence type="ECO:0000256" key="2">
    <source>
        <dbReference type="ARBA" id="ARBA00006462"/>
    </source>
</evidence>
<evidence type="ECO:0000313" key="7">
    <source>
        <dbReference type="EMBL" id="CAD9687807.1"/>
    </source>
</evidence>
<proteinExistence type="inferred from homology"/>
<dbReference type="EMBL" id="HBHK01015371">
    <property type="protein sequence ID" value="CAD9687807.1"/>
    <property type="molecule type" value="Transcribed_RNA"/>
</dbReference>
<dbReference type="GO" id="GO:0016020">
    <property type="term" value="C:membrane"/>
    <property type="evidence" value="ECO:0007669"/>
    <property type="project" value="UniProtKB-SubCell"/>
</dbReference>
<dbReference type="GO" id="GO:0016263">
    <property type="term" value="F:glycoprotein-N-acetylgalactosamine 3-beta-galactosyltransferase activity"/>
    <property type="evidence" value="ECO:0007669"/>
    <property type="project" value="TreeGrafter"/>
</dbReference>
<reference evidence="7" key="1">
    <citation type="submission" date="2021-01" db="EMBL/GenBank/DDBJ databases">
        <authorList>
            <person name="Corre E."/>
            <person name="Pelletier E."/>
            <person name="Niang G."/>
            <person name="Scheremetjew M."/>
            <person name="Finn R."/>
            <person name="Kale V."/>
            <person name="Holt S."/>
            <person name="Cochrane G."/>
            <person name="Meng A."/>
            <person name="Brown T."/>
            <person name="Cohen L."/>
        </authorList>
    </citation>
    <scope>NUCLEOTIDE SEQUENCE</scope>
    <source>
        <strain evidence="7">NY070348D</strain>
    </source>
</reference>